<dbReference type="GO" id="GO:0046872">
    <property type="term" value="F:metal ion binding"/>
    <property type="evidence" value="ECO:0007669"/>
    <property type="project" value="UniProtKB-KW"/>
</dbReference>
<gene>
    <name evidence="9" type="ORF">GGE60_004760</name>
</gene>
<feature type="region of interest" description="Disordered" evidence="7">
    <location>
        <begin position="45"/>
        <end position="65"/>
    </location>
</feature>
<dbReference type="PROSITE" id="PS50249">
    <property type="entry name" value="MPN"/>
    <property type="match status" value="1"/>
</dbReference>
<evidence type="ECO:0000256" key="5">
    <source>
        <dbReference type="ARBA" id="ARBA00023049"/>
    </source>
</evidence>
<dbReference type="InterPro" id="IPR010994">
    <property type="entry name" value="RuvA_2-like"/>
</dbReference>
<evidence type="ECO:0000256" key="4">
    <source>
        <dbReference type="ARBA" id="ARBA00022833"/>
    </source>
</evidence>
<evidence type="ECO:0000256" key="7">
    <source>
        <dbReference type="SAM" id="MobiDB-lite"/>
    </source>
</evidence>
<keyword evidence="1" id="KW-0645">Protease</keyword>
<dbReference type="InterPro" id="IPR025657">
    <property type="entry name" value="RadC_JAB"/>
</dbReference>
<dbReference type="InterPro" id="IPR037518">
    <property type="entry name" value="MPN"/>
</dbReference>
<dbReference type="NCBIfam" id="TIGR00608">
    <property type="entry name" value="radc"/>
    <property type="match status" value="1"/>
</dbReference>
<dbReference type="OrthoDB" id="9804482at2"/>
<keyword evidence="5" id="KW-0482">Metalloprotease</keyword>
<evidence type="ECO:0000313" key="9">
    <source>
        <dbReference type="EMBL" id="MBB4570613.1"/>
    </source>
</evidence>
<keyword evidence="4" id="KW-0862">Zinc</keyword>
<evidence type="ECO:0000259" key="8">
    <source>
        <dbReference type="PROSITE" id="PS50249"/>
    </source>
</evidence>
<proteinExistence type="inferred from homology"/>
<sequence>MAKRPASSSGHGDMPVDSGGADGLEDVSLFDERLFFAHQPAKFALRNKPTKPPSAPANGEAHYHGHRERLRNRYRDGGDGALADYEILELLLFRLIPRRDTKPIAKALLARFGTLGGVFGAPANLLQEISGVGEAVALDLKLVASVAQRMLKSELAGKPVLSSWKALIDYCHTAMAHETREQFRILFLDKRNALIADEVQGLGTIDHTPVYPREVVRRALELSATAVILVHNHPSGDPTPSRADIDMTKTIIDTAGPLGITVHDHIIIGKNGHVSFRALRLV</sequence>
<dbReference type="GO" id="GO:0008237">
    <property type="term" value="F:metallopeptidase activity"/>
    <property type="evidence" value="ECO:0007669"/>
    <property type="project" value="UniProtKB-KW"/>
</dbReference>
<dbReference type="CDD" id="cd08071">
    <property type="entry name" value="MPN_DUF2466"/>
    <property type="match status" value="1"/>
</dbReference>
<dbReference type="EMBL" id="JACIIG010000015">
    <property type="protein sequence ID" value="MBB4570613.1"/>
    <property type="molecule type" value="Genomic_DNA"/>
</dbReference>
<dbReference type="GO" id="GO:0006508">
    <property type="term" value="P:proteolysis"/>
    <property type="evidence" value="ECO:0007669"/>
    <property type="project" value="UniProtKB-KW"/>
</dbReference>
<evidence type="ECO:0000313" key="10">
    <source>
        <dbReference type="Proteomes" id="UP000543836"/>
    </source>
</evidence>
<protein>
    <submittedName>
        <fullName evidence="9">DNA repair protein RadC</fullName>
    </submittedName>
</protein>
<keyword evidence="3" id="KW-0378">Hydrolase</keyword>
<evidence type="ECO:0000256" key="6">
    <source>
        <dbReference type="RuleBase" id="RU003797"/>
    </source>
</evidence>
<dbReference type="Pfam" id="PF04002">
    <property type="entry name" value="RadC"/>
    <property type="match status" value="1"/>
</dbReference>
<organism evidence="9 10">
    <name type="scientific">Rhizobium leucaenae</name>
    <dbReference type="NCBI Taxonomy" id="29450"/>
    <lineage>
        <taxon>Bacteria</taxon>
        <taxon>Pseudomonadati</taxon>
        <taxon>Pseudomonadota</taxon>
        <taxon>Alphaproteobacteria</taxon>
        <taxon>Hyphomicrobiales</taxon>
        <taxon>Rhizobiaceae</taxon>
        <taxon>Rhizobium/Agrobacterium group</taxon>
        <taxon>Rhizobium</taxon>
    </lineage>
</organism>
<dbReference type="InterPro" id="IPR020891">
    <property type="entry name" value="UPF0758_CS"/>
</dbReference>
<evidence type="ECO:0000256" key="1">
    <source>
        <dbReference type="ARBA" id="ARBA00022670"/>
    </source>
</evidence>
<dbReference type="InterPro" id="IPR001405">
    <property type="entry name" value="UPF0758"/>
</dbReference>
<accession>A0A7W6ZYQ6</accession>
<dbReference type="PANTHER" id="PTHR30471:SF3">
    <property type="entry name" value="UPF0758 PROTEIN YEES-RELATED"/>
    <property type="match status" value="1"/>
</dbReference>
<dbReference type="AlphaFoldDB" id="A0A7W6ZYQ6"/>
<dbReference type="SUPFAM" id="SSF47781">
    <property type="entry name" value="RuvA domain 2-like"/>
    <property type="match status" value="1"/>
</dbReference>
<evidence type="ECO:0000256" key="2">
    <source>
        <dbReference type="ARBA" id="ARBA00022723"/>
    </source>
</evidence>
<reference evidence="9 10" key="1">
    <citation type="submission" date="2020-08" db="EMBL/GenBank/DDBJ databases">
        <title>Genomic Encyclopedia of Type Strains, Phase IV (KMG-V): Genome sequencing to study the core and pangenomes of soil and plant-associated prokaryotes.</title>
        <authorList>
            <person name="Whitman W."/>
        </authorList>
    </citation>
    <scope>NUCLEOTIDE SEQUENCE [LARGE SCALE GENOMIC DNA]</scope>
    <source>
        <strain evidence="9 10">SEMIA 492</strain>
    </source>
</reference>
<dbReference type="Gene3D" id="3.40.140.10">
    <property type="entry name" value="Cytidine Deaminase, domain 2"/>
    <property type="match status" value="1"/>
</dbReference>
<feature type="region of interest" description="Disordered" evidence="7">
    <location>
        <begin position="1"/>
        <end position="20"/>
    </location>
</feature>
<feature type="compositionally biased region" description="Polar residues" evidence="7">
    <location>
        <begin position="1"/>
        <end position="10"/>
    </location>
</feature>
<name>A0A7W6ZYQ6_9HYPH</name>
<dbReference type="Proteomes" id="UP000543836">
    <property type="component" value="Unassembled WGS sequence"/>
</dbReference>
<keyword evidence="2" id="KW-0479">Metal-binding</keyword>
<keyword evidence="10" id="KW-1185">Reference proteome</keyword>
<dbReference type="PANTHER" id="PTHR30471">
    <property type="entry name" value="DNA REPAIR PROTEIN RADC"/>
    <property type="match status" value="1"/>
</dbReference>
<comment type="caution">
    <text evidence="9">The sequence shown here is derived from an EMBL/GenBank/DDBJ whole genome shotgun (WGS) entry which is preliminary data.</text>
</comment>
<evidence type="ECO:0000256" key="3">
    <source>
        <dbReference type="ARBA" id="ARBA00022801"/>
    </source>
</evidence>
<dbReference type="PROSITE" id="PS01302">
    <property type="entry name" value="UPF0758"/>
    <property type="match status" value="1"/>
</dbReference>
<dbReference type="SUPFAM" id="SSF102712">
    <property type="entry name" value="JAB1/MPN domain"/>
    <property type="match status" value="1"/>
</dbReference>
<comment type="similarity">
    <text evidence="6">Belongs to the UPF0758 family.</text>
</comment>
<dbReference type="NCBIfam" id="NF000642">
    <property type="entry name" value="PRK00024.1"/>
    <property type="match status" value="1"/>
</dbReference>
<feature type="domain" description="MPN" evidence="8">
    <location>
        <begin position="160"/>
        <end position="282"/>
    </location>
</feature>